<proteinExistence type="predicted"/>
<gene>
    <name evidence="2" type="ORF">DdX_18332</name>
</gene>
<evidence type="ECO:0000313" key="3">
    <source>
        <dbReference type="Proteomes" id="UP001201812"/>
    </source>
</evidence>
<dbReference type="Gene3D" id="3.40.50.1820">
    <property type="entry name" value="alpha/beta hydrolase"/>
    <property type="match status" value="1"/>
</dbReference>
<dbReference type="PANTHER" id="PTHR12277">
    <property type="entry name" value="ALPHA/BETA HYDROLASE DOMAIN-CONTAINING PROTEIN"/>
    <property type="match status" value="1"/>
</dbReference>
<dbReference type="GO" id="GO:0005789">
    <property type="term" value="C:endoplasmic reticulum membrane"/>
    <property type="evidence" value="ECO:0007669"/>
    <property type="project" value="TreeGrafter"/>
</dbReference>
<dbReference type="Pfam" id="PF12146">
    <property type="entry name" value="Hydrolase_4"/>
    <property type="match status" value="1"/>
</dbReference>
<reference evidence="2" key="1">
    <citation type="submission" date="2022-01" db="EMBL/GenBank/DDBJ databases">
        <title>Genome Sequence Resource for Two Populations of Ditylenchus destructor, the Migratory Endoparasitic Phytonematode.</title>
        <authorList>
            <person name="Zhang H."/>
            <person name="Lin R."/>
            <person name="Xie B."/>
        </authorList>
    </citation>
    <scope>NUCLEOTIDE SEQUENCE</scope>
    <source>
        <strain evidence="2">BazhouSP</strain>
    </source>
</reference>
<dbReference type="SUPFAM" id="SSF53474">
    <property type="entry name" value="alpha/beta-Hydrolases"/>
    <property type="match status" value="1"/>
</dbReference>
<sequence length="327" mass="36346">MSALSLLIYPLTFVTFPDFLPINIFDTKFSGIPSWNFTDMTVVNTLARNFYLLPDCKTANKKPRDDEDRHQLVLGVWHVLPNSTSQRLISENRTSPQDMAKSLGEGDEPVMVFFHGRGTNRPSQARFYNTMAGINFHVLAIDWRGFGDSTGEPTEDGLNDDSHAIYSYARKMAPNKEIIVLGQSLGTQVGPRLVRDLSKEGIPPRALILTAGFTNVHDIFVFMFTNTSASNVDSFFNASLNAAMKRADLKFETDSVIKGVTCPILIVTNTYDFAVPNELSRKLRDSALSANRNVTYVEISDPSVGHSVHLSSQLPAIIQSFLGEKFD</sequence>
<feature type="domain" description="Serine aminopeptidase S33" evidence="1">
    <location>
        <begin position="110"/>
        <end position="220"/>
    </location>
</feature>
<dbReference type="Proteomes" id="UP001201812">
    <property type="component" value="Unassembled WGS sequence"/>
</dbReference>
<name>A0AAD4MK29_9BILA</name>
<dbReference type="GO" id="GO:0052651">
    <property type="term" value="P:monoacylglycerol catabolic process"/>
    <property type="evidence" value="ECO:0007669"/>
    <property type="project" value="TreeGrafter"/>
</dbReference>
<keyword evidence="3" id="KW-1185">Reference proteome</keyword>
<dbReference type="PANTHER" id="PTHR12277:SF194">
    <property type="entry name" value="FI04476P"/>
    <property type="match status" value="1"/>
</dbReference>
<organism evidence="2 3">
    <name type="scientific">Ditylenchus destructor</name>
    <dbReference type="NCBI Taxonomy" id="166010"/>
    <lineage>
        <taxon>Eukaryota</taxon>
        <taxon>Metazoa</taxon>
        <taxon>Ecdysozoa</taxon>
        <taxon>Nematoda</taxon>
        <taxon>Chromadorea</taxon>
        <taxon>Rhabditida</taxon>
        <taxon>Tylenchina</taxon>
        <taxon>Tylenchomorpha</taxon>
        <taxon>Sphaerularioidea</taxon>
        <taxon>Anguinidae</taxon>
        <taxon>Anguininae</taxon>
        <taxon>Ditylenchus</taxon>
    </lineage>
</organism>
<accession>A0AAD4MK29</accession>
<keyword evidence="2" id="KW-0031">Aminopeptidase</keyword>
<comment type="caution">
    <text evidence="2">The sequence shown here is derived from an EMBL/GenBank/DDBJ whole genome shotgun (WGS) entry which is preliminary data.</text>
</comment>
<dbReference type="EMBL" id="JAKKPZ010000254">
    <property type="protein sequence ID" value="KAI1697713.1"/>
    <property type="molecule type" value="Genomic_DNA"/>
</dbReference>
<dbReference type="InterPro" id="IPR022742">
    <property type="entry name" value="Hydrolase_4"/>
</dbReference>
<dbReference type="GO" id="GO:0004622">
    <property type="term" value="F:phosphatidylcholine lysophospholipase activity"/>
    <property type="evidence" value="ECO:0007669"/>
    <property type="project" value="TreeGrafter"/>
</dbReference>
<evidence type="ECO:0000313" key="2">
    <source>
        <dbReference type="EMBL" id="KAI1697713.1"/>
    </source>
</evidence>
<dbReference type="GO" id="GO:0006660">
    <property type="term" value="P:phosphatidylserine catabolic process"/>
    <property type="evidence" value="ECO:0007669"/>
    <property type="project" value="TreeGrafter"/>
</dbReference>
<keyword evidence="2" id="KW-0645">Protease</keyword>
<dbReference type="InterPro" id="IPR029058">
    <property type="entry name" value="AB_hydrolase_fold"/>
</dbReference>
<protein>
    <submittedName>
        <fullName evidence="2">Serine aminopeptidase, s33 domain-containing protein</fullName>
    </submittedName>
</protein>
<keyword evidence="2" id="KW-0378">Hydrolase</keyword>
<dbReference type="AlphaFoldDB" id="A0AAD4MK29"/>
<evidence type="ECO:0000259" key="1">
    <source>
        <dbReference type="Pfam" id="PF12146"/>
    </source>
</evidence>
<dbReference type="GO" id="GO:0004177">
    <property type="term" value="F:aminopeptidase activity"/>
    <property type="evidence" value="ECO:0007669"/>
    <property type="project" value="UniProtKB-KW"/>
</dbReference>
<dbReference type="GO" id="GO:0047372">
    <property type="term" value="F:monoacylglycerol lipase activity"/>
    <property type="evidence" value="ECO:0007669"/>
    <property type="project" value="TreeGrafter"/>
</dbReference>